<sequence length="64" mass="7159">MQQVTNGLEASVARLREAQWFLRGASELRDDDLEQQTGAGAVGRVVVADHRQVRLAHQRTGHEH</sequence>
<protein>
    <submittedName>
        <fullName evidence="1">Uncharacterized protein</fullName>
    </submittedName>
</protein>
<reference evidence="2" key="1">
    <citation type="journal article" date="2019" name="Int. J. Syst. Evol. Microbiol.">
        <title>The Global Catalogue of Microorganisms (GCM) 10K type strain sequencing project: providing services to taxonomists for standard genome sequencing and annotation.</title>
        <authorList>
            <consortium name="The Broad Institute Genomics Platform"/>
            <consortium name="The Broad Institute Genome Sequencing Center for Infectious Disease"/>
            <person name="Wu L."/>
            <person name="Ma J."/>
        </authorList>
    </citation>
    <scope>NUCLEOTIDE SEQUENCE [LARGE SCALE GENOMIC DNA]</scope>
    <source>
        <strain evidence="2">CCUG 53903</strain>
    </source>
</reference>
<keyword evidence="2" id="KW-1185">Reference proteome</keyword>
<gene>
    <name evidence="1" type="ORF">ACFPZ3_09465</name>
</gene>
<comment type="caution">
    <text evidence="1">The sequence shown here is derived from an EMBL/GenBank/DDBJ whole genome shotgun (WGS) entry which is preliminary data.</text>
</comment>
<proteinExistence type="predicted"/>
<name>A0ABW1CED4_9ACTN</name>
<evidence type="ECO:0000313" key="2">
    <source>
        <dbReference type="Proteomes" id="UP001596058"/>
    </source>
</evidence>
<dbReference type="Proteomes" id="UP001596058">
    <property type="component" value="Unassembled WGS sequence"/>
</dbReference>
<dbReference type="RefSeq" id="WP_379513606.1">
    <property type="nucleotide sequence ID" value="NZ_JBHSPA010000012.1"/>
</dbReference>
<evidence type="ECO:0000313" key="1">
    <source>
        <dbReference type="EMBL" id="MFC5824075.1"/>
    </source>
</evidence>
<accession>A0ABW1CED4</accession>
<dbReference type="EMBL" id="JBHSPA010000012">
    <property type="protein sequence ID" value="MFC5824075.1"/>
    <property type="molecule type" value="Genomic_DNA"/>
</dbReference>
<organism evidence="1 2">
    <name type="scientific">Nonomuraea insulae</name>
    <dbReference type="NCBI Taxonomy" id="1616787"/>
    <lineage>
        <taxon>Bacteria</taxon>
        <taxon>Bacillati</taxon>
        <taxon>Actinomycetota</taxon>
        <taxon>Actinomycetes</taxon>
        <taxon>Streptosporangiales</taxon>
        <taxon>Streptosporangiaceae</taxon>
        <taxon>Nonomuraea</taxon>
    </lineage>
</organism>